<evidence type="ECO:0000256" key="4">
    <source>
        <dbReference type="PIRSR" id="PIRSR004846-1"/>
    </source>
</evidence>
<dbReference type="NCBIfam" id="TIGR01256">
    <property type="entry name" value="modA"/>
    <property type="match status" value="1"/>
</dbReference>
<evidence type="ECO:0000256" key="1">
    <source>
        <dbReference type="ARBA" id="ARBA00009175"/>
    </source>
</evidence>
<protein>
    <submittedName>
        <fullName evidence="5">Molybdenum ABC transporter, periplasmic molybdenum-binding protein ModA</fullName>
    </submittedName>
</protein>
<evidence type="ECO:0000256" key="3">
    <source>
        <dbReference type="ARBA" id="ARBA00022729"/>
    </source>
</evidence>
<sequence length="253" mass="25966">MTLRTAVLTLVLALGAAGCSDDEDASGSGSGQVIVSAAASLKTAFTDYGKGFDGTIVRLSFAGSDELAAQIRQGVKPDVFAAANTKLPDELFREGLVEKPVVFATNALVLAVPKDGQIASLEELGEDGVELALGAEGVPVGDYTRKVLARLDGDDGDRILANVRSNEPDVNGIVGKLTQGAADAGFVYRTDVLATDGRLRTIALPKALEPDVQYGVAVVKGAPNPEQARAFVDGLVDGAGAQALTRAGFGRAP</sequence>
<dbReference type="AlphaFoldDB" id="A0A6J4T672"/>
<feature type="binding site" evidence="4">
    <location>
        <position position="40"/>
    </location>
    <ligand>
        <name>molybdate</name>
        <dbReference type="ChEBI" id="CHEBI:36264"/>
    </ligand>
</feature>
<reference evidence="5" key="1">
    <citation type="submission" date="2020-02" db="EMBL/GenBank/DDBJ databases">
        <authorList>
            <person name="Meier V. D."/>
        </authorList>
    </citation>
    <scope>NUCLEOTIDE SEQUENCE</scope>
    <source>
        <strain evidence="5">AVDCRST_MAG85</strain>
    </source>
</reference>
<dbReference type="InterPro" id="IPR050682">
    <property type="entry name" value="ModA/WtpA"/>
</dbReference>
<dbReference type="GO" id="GO:0046872">
    <property type="term" value="F:metal ion binding"/>
    <property type="evidence" value="ECO:0007669"/>
    <property type="project" value="UniProtKB-KW"/>
</dbReference>
<dbReference type="PROSITE" id="PS51257">
    <property type="entry name" value="PROKAR_LIPOPROTEIN"/>
    <property type="match status" value="1"/>
</dbReference>
<evidence type="ECO:0000256" key="2">
    <source>
        <dbReference type="ARBA" id="ARBA00022723"/>
    </source>
</evidence>
<keyword evidence="4" id="KW-0500">Molybdenum</keyword>
<organism evidence="5">
    <name type="scientific">uncultured Solirubrobacteraceae bacterium</name>
    <dbReference type="NCBI Taxonomy" id="1162706"/>
    <lineage>
        <taxon>Bacteria</taxon>
        <taxon>Bacillati</taxon>
        <taxon>Actinomycetota</taxon>
        <taxon>Thermoleophilia</taxon>
        <taxon>Solirubrobacterales</taxon>
        <taxon>Solirubrobacteraceae</taxon>
        <taxon>environmental samples</taxon>
    </lineage>
</organism>
<dbReference type="InterPro" id="IPR005950">
    <property type="entry name" value="ModA"/>
</dbReference>
<evidence type="ECO:0000313" key="5">
    <source>
        <dbReference type="EMBL" id="CAA9514255.1"/>
    </source>
</evidence>
<dbReference type="Gene3D" id="3.40.190.10">
    <property type="entry name" value="Periplasmic binding protein-like II"/>
    <property type="match status" value="2"/>
</dbReference>
<dbReference type="GO" id="GO:0015689">
    <property type="term" value="P:molybdate ion transport"/>
    <property type="evidence" value="ECO:0007669"/>
    <property type="project" value="InterPro"/>
</dbReference>
<dbReference type="PANTHER" id="PTHR30632">
    <property type="entry name" value="MOLYBDATE-BINDING PERIPLASMIC PROTEIN"/>
    <property type="match status" value="1"/>
</dbReference>
<dbReference type="PIRSF" id="PIRSF004846">
    <property type="entry name" value="ModA"/>
    <property type="match status" value="1"/>
</dbReference>
<proteinExistence type="inferred from homology"/>
<accession>A0A6J4T672</accession>
<name>A0A6J4T672_9ACTN</name>
<dbReference type="GO" id="GO:0030973">
    <property type="term" value="F:molybdate ion binding"/>
    <property type="evidence" value="ECO:0007669"/>
    <property type="project" value="TreeGrafter"/>
</dbReference>
<dbReference type="SUPFAM" id="SSF53850">
    <property type="entry name" value="Periplasmic binding protein-like II"/>
    <property type="match status" value="1"/>
</dbReference>
<feature type="binding site" evidence="4">
    <location>
        <position position="64"/>
    </location>
    <ligand>
        <name>molybdate</name>
        <dbReference type="ChEBI" id="CHEBI:36264"/>
    </ligand>
</feature>
<keyword evidence="3" id="KW-0732">Signal</keyword>
<comment type="similarity">
    <text evidence="1">Belongs to the bacterial solute-binding protein ModA family.</text>
</comment>
<feature type="binding site" evidence="4">
    <location>
        <position position="188"/>
    </location>
    <ligand>
        <name>molybdate</name>
        <dbReference type="ChEBI" id="CHEBI:36264"/>
    </ligand>
</feature>
<dbReference type="Pfam" id="PF13531">
    <property type="entry name" value="SBP_bac_11"/>
    <property type="match status" value="1"/>
</dbReference>
<dbReference type="PANTHER" id="PTHR30632:SF0">
    <property type="entry name" value="SULFATE-BINDING PROTEIN"/>
    <property type="match status" value="1"/>
</dbReference>
<gene>
    <name evidence="5" type="ORF">AVDCRST_MAG85-2513</name>
</gene>
<feature type="binding site" evidence="4">
    <location>
        <position position="170"/>
    </location>
    <ligand>
        <name>molybdate</name>
        <dbReference type="ChEBI" id="CHEBI:36264"/>
    </ligand>
</feature>
<keyword evidence="2 4" id="KW-0479">Metal-binding</keyword>
<dbReference type="EMBL" id="CADCVT010000272">
    <property type="protein sequence ID" value="CAA9514255.1"/>
    <property type="molecule type" value="Genomic_DNA"/>
</dbReference>